<dbReference type="STRING" id="1108050.A0A0B7G2Z2"/>
<evidence type="ECO:0000313" key="1">
    <source>
        <dbReference type="EMBL" id="CEL62822.1"/>
    </source>
</evidence>
<reference evidence="1 2" key="1">
    <citation type="submission" date="2014-11" db="EMBL/GenBank/DDBJ databases">
        <authorList>
            <person name="Wibberg Daniel"/>
        </authorList>
    </citation>
    <scope>NUCLEOTIDE SEQUENCE [LARGE SCALE GENOMIC DNA]</scope>
    <source>
        <strain evidence="1">Rhizoctonia solani AG1-IB 7/3/14</strain>
    </source>
</reference>
<name>A0A0B7G2Z2_THACB</name>
<evidence type="ECO:0000313" key="2">
    <source>
        <dbReference type="Proteomes" id="UP000059188"/>
    </source>
</evidence>
<dbReference type="EMBL" id="LN679170">
    <property type="protein sequence ID" value="CEL62822.1"/>
    <property type="molecule type" value="Genomic_DNA"/>
</dbReference>
<organism evidence="1 2">
    <name type="scientific">Thanatephorus cucumeris (strain AG1-IB / isolate 7/3/14)</name>
    <name type="common">Lettuce bottom rot fungus</name>
    <name type="synonym">Rhizoctonia solani</name>
    <dbReference type="NCBI Taxonomy" id="1108050"/>
    <lineage>
        <taxon>Eukaryota</taxon>
        <taxon>Fungi</taxon>
        <taxon>Dikarya</taxon>
        <taxon>Basidiomycota</taxon>
        <taxon>Agaricomycotina</taxon>
        <taxon>Agaricomycetes</taxon>
        <taxon>Cantharellales</taxon>
        <taxon>Ceratobasidiaceae</taxon>
        <taxon>Rhizoctonia</taxon>
        <taxon>Rhizoctonia solani AG-1</taxon>
    </lineage>
</organism>
<accession>A0A0B7G2Z2</accession>
<proteinExistence type="predicted"/>
<dbReference type="Proteomes" id="UP000059188">
    <property type="component" value="Unassembled WGS sequence"/>
</dbReference>
<dbReference type="AlphaFoldDB" id="A0A0B7G2Z2"/>
<gene>
    <name evidence="1" type="ORF">RSOLAG1IB_10506</name>
</gene>
<keyword evidence="2" id="KW-1185">Reference proteome</keyword>
<evidence type="ECO:0008006" key="3">
    <source>
        <dbReference type="Google" id="ProtNLM"/>
    </source>
</evidence>
<dbReference type="OrthoDB" id="3266451at2759"/>
<sequence length="407" mass="45487">MAERPLDRVIYHTNRSGKLPLELHLDDVGCTQDDASIVQDIVLVAGARIQSLDFTMTSPEILHFHRLVFEHILSGISPSDFKTLRISCEVSLPDAFITGYDSGPWLAFETGNAPHSDLGPNILRWKQGIINSGFSGVTNLHLQGVFFNWSSTLYHGLVDLRLTAPPIGKATDIHISTLKYILSKCPGLRTFQFSLHLITNEVDDEPSLQRPSDPVSLPDLEMIRVSTAHAYIGGRPSFYVGSLLRLFAPGSKPLRLILETGRNPNEPLFESNGMKEFLVRSKVERLCIRNGHPSINEMRLCHLPDLKHLAFDSCHRISAPTSPNWSLGLQSLFVNATTLGQEDVRSMVELCPNGLTLSMCKICPTHVDEKQAQSVPELDLQAMFPAVRFTMNERLWCNLIARWSNLD</sequence>
<protein>
    <recommendedName>
        <fullName evidence="3">F-box-like domain-containing protein</fullName>
    </recommendedName>
</protein>